<dbReference type="OrthoDB" id="1714944at2759"/>
<evidence type="ECO:0000313" key="4">
    <source>
        <dbReference type="Proteomes" id="UP000321393"/>
    </source>
</evidence>
<proteinExistence type="predicted"/>
<dbReference type="Pfam" id="PF20167">
    <property type="entry name" value="Transposase_32"/>
    <property type="match status" value="1"/>
</dbReference>
<evidence type="ECO:0000313" key="3">
    <source>
        <dbReference type="EMBL" id="KAA0066376.1"/>
    </source>
</evidence>
<comment type="caution">
    <text evidence="3">The sequence shown here is derived from an EMBL/GenBank/DDBJ whole genome shotgun (WGS) entry which is preliminary data.</text>
</comment>
<feature type="region of interest" description="Disordered" evidence="1">
    <location>
        <begin position="1"/>
        <end position="39"/>
    </location>
</feature>
<gene>
    <name evidence="3" type="ORF">E6C27_scaffold21G004490</name>
</gene>
<dbReference type="Proteomes" id="UP000321393">
    <property type="component" value="Unassembled WGS sequence"/>
</dbReference>
<sequence length="201" mass="23025">MSGKQDFIAMSRQSGEGAEKIQSDGPVLDEVNKSAFSTEKSRAKEKTFDEFCEEFKEDIKELSPLEGGASRPTKKEESYNEKEGMPVFGWFFVKENIMRTRQESIVSMDRMMLIYCIMEELQVNLGEIICEHILECVKHPYGARSFPHLIEKLCLKTCLALEKLPQVEVKDGMCTTITLPRIIAIHKNKARLKRLKTKKEG</sequence>
<protein>
    <recommendedName>
        <fullName evidence="2">Putative plant transposon protein domain-containing protein</fullName>
    </recommendedName>
</protein>
<name>A0A5A7VJ48_CUCMM</name>
<accession>A0A5A7VJ48</accession>
<reference evidence="3 4" key="1">
    <citation type="submission" date="2019-08" db="EMBL/GenBank/DDBJ databases">
        <title>Draft genome sequences of two oriental melons (Cucumis melo L. var makuwa).</title>
        <authorList>
            <person name="Kwon S.-Y."/>
        </authorList>
    </citation>
    <scope>NUCLEOTIDE SEQUENCE [LARGE SCALE GENOMIC DNA]</scope>
    <source>
        <strain evidence="4">cv. SW 3</strain>
        <tissue evidence="3">Leaf</tissue>
    </source>
</reference>
<dbReference type="EMBL" id="SSTE01000903">
    <property type="protein sequence ID" value="KAA0066376.1"/>
    <property type="molecule type" value="Genomic_DNA"/>
</dbReference>
<dbReference type="AlphaFoldDB" id="A0A5A7VJ48"/>
<organism evidence="3 4">
    <name type="scientific">Cucumis melo var. makuwa</name>
    <name type="common">Oriental melon</name>
    <dbReference type="NCBI Taxonomy" id="1194695"/>
    <lineage>
        <taxon>Eukaryota</taxon>
        <taxon>Viridiplantae</taxon>
        <taxon>Streptophyta</taxon>
        <taxon>Embryophyta</taxon>
        <taxon>Tracheophyta</taxon>
        <taxon>Spermatophyta</taxon>
        <taxon>Magnoliopsida</taxon>
        <taxon>eudicotyledons</taxon>
        <taxon>Gunneridae</taxon>
        <taxon>Pentapetalae</taxon>
        <taxon>rosids</taxon>
        <taxon>fabids</taxon>
        <taxon>Cucurbitales</taxon>
        <taxon>Cucurbitaceae</taxon>
        <taxon>Benincaseae</taxon>
        <taxon>Cucumis</taxon>
    </lineage>
</organism>
<evidence type="ECO:0000256" key="1">
    <source>
        <dbReference type="SAM" id="MobiDB-lite"/>
    </source>
</evidence>
<evidence type="ECO:0000259" key="2">
    <source>
        <dbReference type="Pfam" id="PF20167"/>
    </source>
</evidence>
<dbReference type="InterPro" id="IPR046796">
    <property type="entry name" value="Transposase_32_dom"/>
</dbReference>
<feature type="domain" description="Putative plant transposon protein" evidence="2">
    <location>
        <begin position="90"/>
        <end position="156"/>
    </location>
</feature>